<dbReference type="EMBL" id="JAYMRS010000001">
    <property type="protein sequence ID" value="MFB8767120.1"/>
    <property type="molecule type" value="Genomic_DNA"/>
</dbReference>
<evidence type="ECO:0000313" key="4">
    <source>
        <dbReference type="Proteomes" id="UP000467124"/>
    </source>
</evidence>
<proteinExistence type="predicted"/>
<protein>
    <submittedName>
        <fullName evidence="3">Uncharacterized protein</fullName>
    </submittedName>
</protein>
<evidence type="ECO:0000256" key="1">
    <source>
        <dbReference type="SAM" id="MobiDB-lite"/>
    </source>
</evidence>
<dbReference type="Proteomes" id="UP001585053">
    <property type="component" value="Unassembled WGS sequence"/>
</dbReference>
<name>A0A7K2ILI5_9ACTN</name>
<reference evidence="2 5" key="2">
    <citation type="submission" date="2024-01" db="EMBL/GenBank/DDBJ databases">
        <title>Genome mining of biosynthetic gene clusters to explore secondary metabolites of Streptomyces sp.</title>
        <authorList>
            <person name="Baig A."/>
            <person name="Ajitkumar Shintre N."/>
            <person name="Kumar H."/>
            <person name="Anbarasu A."/>
            <person name="Ramaiah S."/>
        </authorList>
    </citation>
    <scope>NUCLEOTIDE SEQUENCE [LARGE SCALE GENOMIC DNA]</scope>
    <source>
        <strain evidence="2 5">A01</strain>
    </source>
</reference>
<dbReference type="RefSeq" id="WP_017535760.1">
    <property type="nucleotide sequence ID" value="NZ_JAYMRS010000001.1"/>
</dbReference>
<evidence type="ECO:0000313" key="5">
    <source>
        <dbReference type="Proteomes" id="UP001585053"/>
    </source>
</evidence>
<keyword evidence="5" id="KW-1185">Reference proteome</keyword>
<feature type="compositionally biased region" description="Basic and acidic residues" evidence="1">
    <location>
        <begin position="79"/>
        <end position="94"/>
    </location>
</feature>
<evidence type="ECO:0000313" key="3">
    <source>
        <dbReference type="EMBL" id="MYR30841.1"/>
    </source>
</evidence>
<organism evidence="3 4">
    <name type="scientific">Nocardiopsis alba</name>
    <dbReference type="NCBI Taxonomy" id="53437"/>
    <lineage>
        <taxon>Bacteria</taxon>
        <taxon>Bacillati</taxon>
        <taxon>Actinomycetota</taxon>
        <taxon>Actinomycetes</taxon>
        <taxon>Streptosporangiales</taxon>
        <taxon>Nocardiopsidaceae</taxon>
        <taxon>Nocardiopsis</taxon>
    </lineage>
</organism>
<dbReference type="AlphaFoldDB" id="A0A7K2ILI5"/>
<dbReference type="EMBL" id="WWHY01000001">
    <property type="protein sequence ID" value="MYR30841.1"/>
    <property type="molecule type" value="Genomic_DNA"/>
</dbReference>
<reference evidence="3 4" key="1">
    <citation type="journal article" date="2019" name="Nat. Commun.">
        <title>The antimicrobial potential of Streptomyces from insect microbiomes.</title>
        <authorList>
            <person name="Chevrette M.G."/>
            <person name="Carlson C.M."/>
            <person name="Ortega H.E."/>
            <person name="Thomas C."/>
            <person name="Ananiev G.E."/>
            <person name="Barns K.J."/>
            <person name="Book A.J."/>
            <person name="Cagnazzo J."/>
            <person name="Carlos C."/>
            <person name="Flanigan W."/>
            <person name="Grubbs K.J."/>
            <person name="Horn H.A."/>
            <person name="Hoffmann F.M."/>
            <person name="Klassen J.L."/>
            <person name="Knack J.J."/>
            <person name="Lewin G.R."/>
            <person name="McDonald B.R."/>
            <person name="Muller L."/>
            <person name="Melo W.G.P."/>
            <person name="Pinto-Tomas A.A."/>
            <person name="Schmitz A."/>
            <person name="Wendt-Pienkowski E."/>
            <person name="Wildman S."/>
            <person name="Zhao M."/>
            <person name="Zhang F."/>
            <person name="Bugni T.S."/>
            <person name="Andes D.R."/>
            <person name="Pupo M.T."/>
            <person name="Currie C.R."/>
        </authorList>
    </citation>
    <scope>NUCLEOTIDE SEQUENCE [LARGE SCALE GENOMIC DNA]</scope>
    <source>
        <strain evidence="3 4">SID5840</strain>
    </source>
</reference>
<gene>
    <name evidence="3" type="ORF">GTW20_00810</name>
    <name evidence="2" type="ORF">VSQ78_05350</name>
</gene>
<comment type="caution">
    <text evidence="3">The sequence shown here is derived from an EMBL/GenBank/DDBJ whole genome shotgun (WGS) entry which is preliminary data.</text>
</comment>
<sequence>MTESADESTEIDEDAADIEDVDAAMDVGAPDQDTAVAEYLEEHPEDYRIEEIEDHGALGIDAEVDREVPEPDPDTGEDAPPKAGREELSRLLDAERYAERVDRRLEG</sequence>
<feature type="region of interest" description="Disordered" evidence="1">
    <location>
        <begin position="61"/>
        <end position="94"/>
    </location>
</feature>
<dbReference type="Proteomes" id="UP000467124">
    <property type="component" value="Unassembled WGS sequence"/>
</dbReference>
<evidence type="ECO:0000313" key="2">
    <source>
        <dbReference type="EMBL" id="MFB8767120.1"/>
    </source>
</evidence>
<accession>A0A7K2ILI5</accession>